<keyword evidence="3" id="KW-0853">WD repeat</keyword>
<keyword evidence="2" id="KW-0963">Cytoplasm</keyword>
<gene>
    <name evidence="11" type="ORF">PHPALM_15266</name>
</gene>
<organism evidence="11 12">
    <name type="scientific">Phytophthora palmivora</name>
    <dbReference type="NCBI Taxonomy" id="4796"/>
    <lineage>
        <taxon>Eukaryota</taxon>
        <taxon>Sar</taxon>
        <taxon>Stramenopiles</taxon>
        <taxon>Oomycota</taxon>
        <taxon>Peronosporomycetes</taxon>
        <taxon>Peronosporales</taxon>
        <taxon>Peronosporaceae</taxon>
        <taxon>Phytophthora</taxon>
    </lineage>
</organism>
<evidence type="ECO:0000256" key="3">
    <source>
        <dbReference type="ARBA" id="ARBA00022574"/>
    </source>
</evidence>
<dbReference type="GO" id="GO:0097730">
    <property type="term" value="C:non-motile cilium"/>
    <property type="evidence" value="ECO:0007669"/>
    <property type="project" value="TreeGrafter"/>
</dbReference>
<sequence length="482" mass="55028">MAERGFVKCGDYSGIQYVKRLQLLNDRVKQKAEVAAYFQNFDEAEALYRKIDRKDLAIDLRQRLGDWFRVVQLVQSGGGNDDLLTHAWNMIGEYFSDRHKWEKAIKYYVQAKNTNALVQCYYALGDFNQLEALVNDIPETSPLLKEMAIKFTRAGLCQSAVETYVRMGDVKSAIDSCVLLNEWERAVGLAEQYNFPQIENVLTKYASHLLMNGKTLQAIELYRRANKSTEAAKLLAKLAKEVGKNPLRAKKLHVLAAFEVERMRKKMLDVSNLTSTKGTTAAQVTAQTLESLVQHDAATGEDRSLDNPWRGAEAYHLYLLAHRQLYSGRIERALRTCLKLSAYEDILEEREIYSLIALTAFYTKHFEQCSKAFVKLETLPGLDDKELRAMSELALKIFTTTRTEHQDPTMRPLECPNCRYQVKEWDARCGNCSRPFPTCVMTGMSIQAQSTKMCKACRHVCIEAEIRDQTNCPLCHTPFSFS</sequence>
<evidence type="ECO:0000313" key="11">
    <source>
        <dbReference type="EMBL" id="POM68563.1"/>
    </source>
</evidence>
<dbReference type="InterPro" id="IPR057979">
    <property type="entry name" value="TPR_IFT121"/>
</dbReference>
<evidence type="ECO:0000259" key="9">
    <source>
        <dbReference type="Pfam" id="PF23145"/>
    </source>
</evidence>
<evidence type="ECO:0000256" key="2">
    <source>
        <dbReference type="ARBA" id="ARBA00022490"/>
    </source>
</evidence>
<feature type="domain" description="IFT121-like TPR repeats" evidence="10">
    <location>
        <begin position="306"/>
        <end position="403"/>
    </location>
</feature>
<comment type="subcellular location">
    <subcellularLocation>
        <location evidence="1">Cytoplasm</location>
        <location evidence="1">Cytoskeleton</location>
        <location evidence="1">Cilium basal body</location>
    </subcellularLocation>
</comment>
<dbReference type="Gene3D" id="1.25.40.470">
    <property type="match status" value="1"/>
</dbReference>
<dbReference type="PANTHER" id="PTHR12764:SF5">
    <property type="entry name" value="LD29485P"/>
    <property type="match status" value="1"/>
</dbReference>
<evidence type="ECO:0000256" key="1">
    <source>
        <dbReference type="ARBA" id="ARBA00004120"/>
    </source>
</evidence>
<keyword evidence="8" id="KW-0966">Cell projection</keyword>
<dbReference type="InterPro" id="IPR056170">
    <property type="entry name" value="Znf_IFT121-like"/>
</dbReference>
<evidence type="ECO:0000256" key="8">
    <source>
        <dbReference type="ARBA" id="ARBA00023273"/>
    </source>
</evidence>
<dbReference type="Pfam" id="PF23145">
    <property type="entry name" value="Zf_2nd_IFT121"/>
    <property type="match status" value="1"/>
</dbReference>
<reference evidence="11 12" key="1">
    <citation type="journal article" date="2017" name="Genome Biol. Evol.">
        <title>Phytophthora megakarya and P. palmivora, closely related causal agents of cacao black pod rot, underwent increases in genome sizes and gene numbers by different mechanisms.</title>
        <authorList>
            <person name="Ali S.S."/>
            <person name="Shao J."/>
            <person name="Lary D.J."/>
            <person name="Kronmiller B."/>
            <person name="Shen D."/>
            <person name="Strem M.D."/>
            <person name="Amoako-Attah I."/>
            <person name="Akrofi A.Y."/>
            <person name="Begoude B.A."/>
            <person name="Ten Hoopen G.M."/>
            <person name="Coulibaly K."/>
            <person name="Kebe B.I."/>
            <person name="Melnick R.L."/>
            <person name="Guiltinan M.J."/>
            <person name="Tyler B.M."/>
            <person name="Meinhardt L.W."/>
            <person name="Bailey B.A."/>
        </authorList>
    </citation>
    <scope>NUCLEOTIDE SEQUENCE [LARGE SCALE GENOMIC DNA]</scope>
    <source>
        <strain evidence="12">sbr112.9</strain>
    </source>
</reference>
<dbReference type="Proteomes" id="UP000237271">
    <property type="component" value="Unassembled WGS sequence"/>
</dbReference>
<accession>A0A2P4XSP1</accession>
<dbReference type="PANTHER" id="PTHR12764">
    <property type="entry name" value="WD REPEAT DOMAIN-RELATED"/>
    <property type="match status" value="1"/>
</dbReference>
<keyword evidence="5" id="KW-0970">Cilium biogenesis/degradation</keyword>
<dbReference type="GO" id="GO:0061512">
    <property type="term" value="P:protein localization to cilium"/>
    <property type="evidence" value="ECO:0007669"/>
    <property type="project" value="TreeGrafter"/>
</dbReference>
<dbReference type="Pfam" id="PF25768">
    <property type="entry name" value="TPR_IFT121"/>
    <property type="match status" value="1"/>
</dbReference>
<dbReference type="GO" id="GO:0030991">
    <property type="term" value="C:intraciliary transport particle A"/>
    <property type="evidence" value="ECO:0007669"/>
    <property type="project" value="TreeGrafter"/>
</dbReference>
<evidence type="ECO:0000313" key="12">
    <source>
        <dbReference type="Proteomes" id="UP000237271"/>
    </source>
</evidence>
<dbReference type="Pfam" id="PF25170">
    <property type="entry name" value="TPR_WDR35"/>
    <property type="match status" value="1"/>
</dbReference>
<dbReference type="InterPro" id="IPR039857">
    <property type="entry name" value="Ift122/121"/>
</dbReference>
<dbReference type="OrthoDB" id="10260567at2759"/>
<dbReference type="AlphaFoldDB" id="A0A2P4XSP1"/>
<dbReference type="FunFam" id="1.25.40.470:FF:000004">
    <property type="entry name" value="WD repeat-containing protein 35"/>
    <property type="match status" value="1"/>
</dbReference>
<evidence type="ECO:0000259" key="10">
    <source>
        <dbReference type="Pfam" id="PF25768"/>
    </source>
</evidence>
<dbReference type="InterPro" id="IPR057361">
    <property type="entry name" value="TPR_WDR35"/>
</dbReference>
<keyword evidence="6" id="KW-0969">Cilium</keyword>
<keyword evidence="4" id="KW-0677">Repeat</keyword>
<proteinExistence type="predicted"/>
<dbReference type="SUPFAM" id="SSF48452">
    <property type="entry name" value="TPR-like"/>
    <property type="match status" value="1"/>
</dbReference>
<dbReference type="GO" id="GO:0035721">
    <property type="term" value="P:intraciliary retrograde transport"/>
    <property type="evidence" value="ECO:0007669"/>
    <property type="project" value="TreeGrafter"/>
</dbReference>
<dbReference type="InterPro" id="IPR011990">
    <property type="entry name" value="TPR-like_helical_dom_sf"/>
</dbReference>
<feature type="domain" description="IFT121-like zinc finger" evidence="9">
    <location>
        <begin position="437"/>
        <end position="479"/>
    </location>
</feature>
<keyword evidence="7" id="KW-0206">Cytoskeleton</keyword>
<evidence type="ECO:0000256" key="7">
    <source>
        <dbReference type="ARBA" id="ARBA00023212"/>
    </source>
</evidence>
<protein>
    <submittedName>
        <fullName evidence="11">WD repeat protein 35</fullName>
    </submittedName>
</protein>
<evidence type="ECO:0000256" key="5">
    <source>
        <dbReference type="ARBA" id="ARBA00022794"/>
    </source>
</evidence>
<keyword evidence="12" id="KW-1185">Reference proteome</keyword>
<evidence type="ECO:0000256" key="6">
    <source>
        <dbReference type="ARBA" id="ARBA00023069"/>
    </source>
</evidence>
<name>A0A2P4XSP1_9STRA</name>
<dbReference type="EMBL" id="NCKW01008148">
    <property type="protein sequence ID" value="POM68563.1"/>
    <property type="molecule type" value="Genomic_DNA"/>
</dbReference>
<comment type="caution">
    <text evidence="11">The sequence shown here is derived from an EMBL/GenBank/DDBJ whole genome shotgun (WGS) entry which is preliminary data.</text>
</comment>
<dbReference type="GO" id="GO:1905515">
    <property type="term" value="P:non-motile cilium assembly"/>
    <property type="evidence" value="ECO:0007669"/>
    <property type="project" value="TreeGrafter"/>
</dbReference>
<evidence type="ECO:0000256" key="4">
    <source>
        <dbReference type="ARBA" id="ARBA00022737"/>
    </source>
</evidence>